<protein>
    <recommendedName>
        <fullName evidence="9">LptF/LptG family permease</fullName>
    </recommendedName>
</protein>
<dbReference type="AlphaFoldDB" id="A0A2G1QJM4"/>
<evidence type="ECO:0000313" key="8">
    <source>
        <dbReference type="Proteomes" id="UP000221168"/>
    </source>
</evidence>
<keyword evidence="2" id="KW-1003">Cell membrane</keyword>
<evidence type="ECO:0000256" key="3">
    <source>
        <dbReference type="ARBA" id="ARBA00022692"/>
    </source>
</evidence>
<reference evidence="7 8" key="1">
    <citation type="submission" date="2017-10" db="EMBL/GenBank/DDBJ databases">
        <title>Sedimentibacterium mangrovi gen. nov., sp. nov., a novel member of family Phyllobacteriacea isolated from mangrove sediment.</title>
        <authorList>
            <person name="Liao H."/>
            <person name="Tian Y."/>
        </authorList>
    </citation>
    <scope>NUCLEOTIDE SEQUENCE [LARGE SCALE GENOMIC DNA]</scope>
    <source>
        <strain evidence="7 8">X9-2-2</strain>
    </source>
</reference>
<dbReference type="Proteomes" id="UP000221168">
    <property type="component" value="Unassembled WGS sequence"/>
</dbReference>
<dbReference type="Pfam" id="PF03739">
    <property type="entry name" value="LptF_LptG"/>
    <property type="match status" value="1"/>
</dbReference>
<dbReference type="GO" id="GO:0015920">
    <property type="term" value="P:lipopolysaccharide transport"/>
    <property type="evidence" value="ECO:0007669"/>
    <property type="project" value="TreeGrafter"/>
</dbReference>
<keyword evidence="4 6" id="KW-1133">Transmembrane helix</keyword>
<dbReference type="InterPro" id="IPR005495">
    <property type="entry name" value="LptG/LptF_permease"/>
</dbReference>
<feature type="transmembrane region" description="Helical" evidence="6">
    <location>
        <begin position="62"/>
        <end position="80"/>
    </location>
</feature>
<dbReference type="PANTHER" id="PTHR33529">
    <property type="entry name" value="SLR0882 PROTEIN-RELATED"/>
    <property type="match status" value="1"/>
</dbReference>
<feature type="transmembrane region" description="Helical" evidence="6">
    <location>
        <begin position="315"/>
        <end position="337"/>
    </location>
</feature>
<feature type="transmembrane region" description="Helical" evidence="6">
    <location>
        <begin position="289"/>
        <end position="308"/>
    </location>
</feature>
<evidence type="ECO:0008006" key="9">
    <source>
        <dbReference type="Google" id="ProtNLM"/>
    </source>
</evidence>
<gene>
    <name evidence="7" type="ORF">CSC94_17605</name>
</gene>
<comment type="caution">
    <text evidence="7">The sequence shown here is derived from an EMBL/GenBank/DDBJ whole genome shotgun (WGS) entry which is preliminary data.</text>
</comment>
<accession>A0A2G1QJM4</accession>
<evidence type="ECO:0000256" key="6">
    <source>
        <dbReference type="SAM" id="Phobius"/>
    </source>
</evidence>
<dbReference type="RefSeq" id="WP_099307691.1">
    <property type="nucleotide sequence ID" value="NZ_PDVP01000013.1"/>
</dbReference>
<proteinExistence type="predicted"/>
<keyword evidence="5 6" id="KW-0472">Membrane</keyword>
<dbReference type="EMBL" id="PDVP01000013">
    <property type="protein sequence ID" value="PHP65664.1"/>
    <property type="molecule type" value="Genomic_DNA"/>
</dbReference>
<comment type="subcellular location">
    <subcellularLocation>
        <location evidence="1">Cell membrane</location>
        <topology evidence="1">Multi-pass membrane protein</topology>
    </subcellularLocation>
</comment>
<evidence type="ECO:0000313" key="7">
    <source>
        <dbReference type="EMBL" id="PHP65664.1"/>
    </source>
</evidence>
<evidence type="ECO:0000256" key="2">
    <source>
        <dbReference type="ARBA" id="ARBA00022475"/>
    </source>
</evidence>
<keyword evidence="8" id="KW-1185">Reference proteome</keyword>
<name>A0A2G1QJM4_9HYPH</name>
<dbReference type="GO" id="GO:0043190">
    <property type="term" value="C:ATP-binding cassette (ABC) transporter complex"/>
    <property type="evidence" value="ECO:0007669"/>
    <property type="project" value="TreeGrafter"/>
</dbReference>
<feature type="transmembrane region" description="Helical" evidence="6">
    <location>
        <begin position="349"/>
        <end position="371"/>
    </location>
</feature>
<evidence type="ECO:0000256" key="1">
    <source>
        <dbReference type="ARBA" id="ARBA00004651"/>
    </source>
</evidence>
<keyword evidence="3 6" id="KW-0812">Transmembrane</keyword>
<feature type="transmembrane region" description="Helical" evidence="6">
    <location>
        <begin position="101"/>
        <end position="121"/>
    </location>
</feature>
<dbReference type="OrthoDB" id="8477500at2"/>
<feature type="transmembrane region" description="Helical" evidence="6">
    <location>
        <begin position="12"/>
        <end position="28"/>
    </location>
</feature>
<sequence>MTYLVNAIRRTGLIFLGLFAGLLLIFAIERAEYIIQRSIAYDVSPLVFVKLFVFYVPRVMSYIVPVSVVTAVYFVVLSCRENREFLALEAAGSSLKPITRLTLLLAGGAFLVNLLITGYIMPGAAHAYRAETYKARAAFAAGGPRSGEFMTDGGNVFQASRPDARGNRTLRVFQFGEDDALDKIVVSSCARLVVGQGGMLSNMCAANAYLFNGAPFAPAPAEGSSTAGSDGTVTTLQASESSVFFSLNSIVPALLTERLNERPLTRLFALDRKGEFASAADARKGIIDLSSAFSSAIAVVLGVVAVALTSSRSRFFVLPGAVAATMLINMTAVSGILVPQDVIPGKTGVLVVLASMLLGLGLAVHAIFRLLHNRLLVPGLRRT</sequence>
<evidence type="ECO:0000256" key="4">
    <source>
        <dbReference type="ARBA" id="ARBA00022989"/>
    </source>
</evidence>
<organism evidence="7 8">
    <name type="scientific">Zhengella mangrovi</name>
    <dbReference type="NCBI Taxonomy" id="1982044"/>
    <lineage>
        <taxon>Bacteria</taxon>
        <taxon>Pseudomonadati</taxon>
        <taxon>Pseudomonadota</taxon>
        <taxon>Alphaproteobacteria</taxon>
        <taxon>Hyphomicrobiales</taxon>
        <taxon>Notoacmeibacteraceae</taxon>
        <taxon>Zhengella</taxon>
    </lineage>
</organism>
<dbReference type="PANTHER" id="PTHR33529:SF6">
    <property type="entry name" value="YJGP_YJGQ FAMILY PERMEASE"/>
    <property type="match status" value="1"/>
</dbReference>
<evidence type="ECO:0000256" key="5">
    <source>
        <dbReference type="ARBA" id="ARBA00023136"/>
    </source>
</evidence>